<proteinExistence type="predicted"/>
<evidence type="ECO:0000313" key="1">
    <source>
        <dbReference type="EMBL" id="TNM63536.1"/>
    </source>
</evidence>
<comment type="caution">
    <text evidence="1">The sequence shown here is derived from an EMBL/GenBank/DDBJ whole genome shotgun (WGS) entry which is preliminary data.</text>
</comment>
<dbReference type="OrthoDB" id="7549755at2"/>
<dbReference type="AlphaFoldDB" id="A0A5C4XJC9"/>
<evidence type="ECO:0000313" key="2">
    <source>
        <dbReference type="Proteomes" id="UP000311605"/>
    </source>
</evidence>
<keyword evidence="2" id="KW-1185">Reference proteome</keyword>
<protein>
    <submittedName>
        <fullName evidence="1">Anti-sigma factor</fullName>
    </submittedName>
</protein>
<organism evidence="1 2">
    <name type="scientific">Aliirhizobium smilacinae</name>
    <dbReference type="NCBI Taxonomy" id="1395944"/>
    <lineage>
        <taxon>Bacteria</taxon>
        <taxon>Pseudomonadati</taxon>
        <taxon>Pseudomonadota</taxon>
        <taxon>Alphaproteobacteria</taxon>
        <taxon>Hyphomicrobiales</taxon>
        <taxon>Rhizobiaceae</taxon>
        <taxon>Aliirhizobium</taxon>
    </lineage>
</organism>
<dbReference type="RefSeq" id="WP_139676446.1">
    <property type="nucleotide sequence ID" value="NZ_VDMN01000002.1"/>
</dbReference>
<gene>
    <name evidence="1" type="ORF">FHP24_12050</name>
</gene>
<accession>A0A5C4XJC9</accession>
<sequence length="272" mass="29213">MTIDSETLLLLNAYHDGELSPGEALSMQRRIEEEPELAAFARRLADLSSGLVDVLPGEPAPERLRGAIFASLSPDLIHDTNADERAAEKVSQHAMFSTRAPWSSLAAALMIGLVGGGLGGSYLAHLAQNETLEATIENEILAAHLRGLIAPQPFDIASSESHTVKPWFNGRTTIAPTTPDLAAQGFPLVGGRVDVIDRQPVPVMVYKRRQHTISVTVTASKNMATRANDVIDGTNVTSWTNGNLTYWAISDLNSGELSSFADLYRKRLAGAG</sequence>
<dbReference type="Proteomes" id="UP000311605">
    <property type="component" value="Unassembled WGS sequence"/>
</dbReference>
<reference evidence="1 2" key="1">
    <citation type="submission" date="2019-06" db="EMBL/GenBank/DDBJ databases">
        <title>The draft genome of Rhizobium smilacinae PTYR-5.</title>
        <authorList>
            <person name="Liu L."/>
            <person name="Li L."/>
            <person name="Zhang X."/>
        </authorList>
    </citation>
    <scope>NUCLEOTIDE SEQUENCE [LARGE SCALE GENOMIC DNA]</scope>
    <source>
        <strain evidence="1 2">PTYR-5</strain>
    </source>
</reference>
<name>A0A5C4XJC9_9HYPH</name>
<dbReference type="EMBL" id="VDMN01000002">
    <property type="protein sequence ID" value="TNM63536.1"/>
    <property type="molecule type" value="Genomic_DNA"/>
</dbReference>